<organism evidence="5 6">
    <name type="scientific">Mycena chlorophos</name>
    <name type="common">Agaric fungus</name>
    <name type="synonym">Agaricus chlorophos</name>
    <dbReference type="NCBI Taxonomy" id="658473"/>
    <lineage>
        <taxon>Eukaryota</taxon>
        <taxon>Fungi</taxon>
        <taxon>Dikarya</taxon>
        <taxon>Basidiomycota</taxon>
        <taxon>Agaricomycotina</taxon>
        <taxon>Agaricomycetes</taxon>
        <taxon>Agaricomycetidae</taxon>
        <taxon>Agaricales</taxon>
        <taxon>Marasmiineae</taxon>
        <taxon>Mycenaceae</taxon>
        <taxon>Mycena</taxon>
    </lineage>
</organism>
<feature type="compositionally biased region" description="Basic and acidic residues" evidence="3">
    <location>
        <begin position="110"/>
        <end position="132"/>
    </location>
</feature>
<feature type="domain" description="Chromo" evidence="4">
    <location>
        <begin position="24"/>
        <end position="88"/>
    </location>
</feature>
<keyword evidence="2" id="KW-0539">Nucleus</keyword>
<feature type="region of interest" description="Disordered" evidence="3">
    <location>
        <begin position="1"/>
        <end position="23"/>
    </location>
</feature>
<reference evidence="5" key="1">
    <citation type="submission" date="2020-05" db="EMBL/GenBank/DDBJ databases">
        <title>Mycena genomes resolve the evolution of fungal bioluminescence.</title>
        <authorList>
            <person name="Tsai I.J."/>
        </authorList>
    </citation>
    <scope>NUCLEOTIDE SEQUENCE</scope>
    <source>
        <strain evidence="5">110903Hualien_Pintung</strain>
    </source>
</reference>
<evidence type="ECO:0000313" key="6">
    <source>
        <dbReference type="Proteomes" id="UP000613580"/>
    </source>
</evidence>
<dbReference type="EMBL" id="JACAZE010000007">
    <property type="protein sequence ID" value="KAF7310634.1"/>
    <property type="molecule type" value="Genomic_DNA"/>
</dbReference>
<feature type="region of interest" description="Disordered" evidence="3">
    <location>
        <begin position="110"/>
        <end position="348"/>
    </location>
</feature>
<feature type="compositionally biased region" description="Low complexity" evidence="3">
    <location>
        <begin position="392"/>
        <end position="403"/>
    </location>
</feature>
<evidence type="ECO:0000259" key="4">
    <source>
        <dbReference type="PROSITE" id="PS50013"/>
    </source>
</evidence>
<sequence length="1021" mass="113490">MAKSETKRKRQPEPDSDSADEKNFAVEVITKARVGDISKGEGSWQYRVKWDGYGSEDDTWEPAENLSACQELLNRFWNHVGVDDEDYPEGYEVSASKEWIAQERKRYKLEFSKERDEKRKQQERADRRKEQKLAAASSKKATREKKDKQSVPKKKTVSVPSRSASIASSSKPPPKKKPKLISSDSEGDSSSDDDVPLAQSAKKKAQARFNDEVSTSNDKGKEKATSESRAPTPPSPGLLAARSLFSPSPPPPPKPALPSRKPSAPLPVKQAPRVAPLPAVERPPMVSSRPSASSASAPIPKVVPSRPSIAIPSSRLAGPSKSVSAIAKPTPSGSAKIPFAAGPSSASNSPNIAFSGLSTKARLGQVAVEPTVPREHLKDTLKKLSFRKNSAAMASTSASASVSPIVPNPNASAARTVDPRKRPVPHPPAEVDPLFDGPNDIQQHEEPVSMQIDEPIVLPQSLSRKQPVSDMQRADEFLQSMDLDPSLSRASHNVPTRDPRKSVPDARTGLDPRPKITTSFKKKWNWTGNLFANVNGKTERFCSVYIHDVTSAPTSGTMTLDSALGGRESFQLETFHEVMDMYQFLRPMPGVQTTASQVGRVGPKSEQDTDNFKTLAAYMVQKKLVGLVPVHQDDVLVAHLLLFSPTIRAFLSIFNIAYDQSNPEHLKSPLMMTLVRWTNVDDWRRPLGQLPATVPRHISSATWKKTLSQRRFHLALRILKFPPDVLDWIGREPRLYMTWSIFGERVVLQDLETQMLMAVLGKHKARRAPSKSGPRLVFIHVGALKTARSIPFLLERRSRSSFVRYYTYGTHPSVSPDQWRVREVYPFGGVVTFTPSVLYEDPWGIVTKIKEIAGHPLWACYMLPSVLGMAVRLCCPGEDPLAAFDSGIFVFERLLKAFEEGQISLLRAPPDRIATSKMDSTQDWLRDHWIARPLDSRKLLEYSLNAFHAKYANIPEAVWASAVEAEITADLDVMHRQPAIMTSYRRFVVIRAEKETALVDKQGIEWRSPSTFSFNDEARVK</sequence>
<feature type="compositionally biased region" description="Low complexity" evidence="3">
    <location>
        <begin position="338"/>
        <end position="348"/>
    </location>
</feature>
<dbReference type="Pfam" id="PF00385">
    <property type="entry name" value="Chromo"/>
    <property type="match status" value="1"/>
</dbReference>
<dbReference type="PANTHER" id="PTHR22812">
    <property type="entry name" value="CHROMOBOX PROTEIN"/>
    <property type="match status" value="1"/>
</dbReference>
<dbReference type="CDD" id="cd18968">
    <property type="entry name" value="chromodomain"/>
    <property type="match status" value="1"/>
</dbReference>
<dbReference type="AlphaFoldDB" id="A0A8H6W9E7"/>
<comment type="caution">
    <text evidence="5">The sequence shown here is derived from an EMBL/GenBank/DDBJ whole genome shotgun (WGS) entry which is preliminary data.</text>
</comment>
<feature type="compositionally biased region" description="Basic residues" evidence="3">
    <location>
        <begin position="1"/>
        <end position="10"/>
    </location>
</feature>
<dbReference type="GO" id="GO:0006338">
    <property type="term" value="P:chromatin remodeling"/>
    <property type="evidence" value="ECO:0007669"/>
    <property type="project" value="UniProtKB-ARBA"/>
</dbReference>
<dbReference type="Proteomes" id="UP000613580">
    <property type="component" value="Unassembled WGS sequence"/>
</dbReference>
<evidence type="ECO:0000256" key="1">
    <source>
        <dbReference type="ARBA" id="ARBA00004123"/>
    </source>
</evidence>
<dbReference type="InterPro" id="IPR000953">
    <property type="entry name" value="Chromo/chromo_shadow_dom"/>
</dbReference>
<comment type="subcellular location">
    <subcellularLocation>
        <location evidence="1">Nucleus</location>
    </subcellularLocation>
</comment>
<evidence type="ECO:0000313" key="5">
    <source>
        <dbReference type="EMBL" id="KAF7310634.1"/>
    </source>
</evidence>
<name>A0A8H6W9E7_MYCCL</name>
<accession>A0A8H6W9E7</accession>
<dbReference type="PROSITE" id="PS50013">
    <property type="entry name" value="CHROMO_2"/>
    <property type="match status" value="1"/>
</dbReference>
<evidence type="ECO:0000256" key="3">
    <source>
        <dbReference type="SAM" id="MobiDB-lite"/>
    </source>
</evidence>
<dbReference type="Gene3D" id="2.40.50.40">
    <property type="match status" value="1"/>
</dbReference>
<proteinExistence type="predicted"/>
<feature type="compositionally biased region" description="Low complexity" evidence="3">
    <location>
        <begin position="257"/>
        <end position="267"/>
    </location>
</feature>
<dbReference type="InterPro" id="IPR016197">
    <property type="entry name" value="Chromo-like_dom_sf"/>
</dbReference>
<feature type="compositionally biased region" description="Pro residues" evidence="3">
    <location>
        <begin position="247"/>
        <end position="256"/>
    </location>
</feature>
<keyword evidence="6" id="KW-1185">Reference proteome</keyword>
<feature type="region of interest" description="Disordered" evidence="3">
    <location>
        <begin position="481"/>
        <end position="514"/>
    </location>
</feature>
<feature type="region of interest" description="Disordered" evidence="3">
    <location>
        <begin position="392"/>
        <end position="436"/>
    </location>
</feature>
<dbReference type="InterPro" id="IPR051219">
    <property type="entry name" value="Heterochromatin_chromo-domain"/>
</dbReference>
<dbReference type="InterPro" id="IPR023780">
    <property type="entry name" value="Chromo_domain"/>
</dbReference>
<evidence type="ECO:0000256" key="2">
    <source>
        <dbReference type="ARBA" id="ARBA00023242"/>
    </source>
</evidence>
<protein>
    <submittedName>
        <fullName evidence="5">Chromo domain-containing protein</fullName>
    </submittedName>
</protein>
<dbReference type="SUPFAM" id="SSF54160">
    <property type="entry name" value="Chromo domain-like"/>
    <property type="match status" value="1"/>
</dbReference>
<feature type="compositionally biased region" description="Acidic residues" evidence="3">
    <location>
        <begin position="185"/>
        <end position="195"/>
    </location>
</feature>
<feature type="compositionally biased region" description="Low complexity" evidence="3">
    <location>
        <begin position="157"/>
        <end position="170"/>
    </location>
</feature>
<dbReference type="OrthoDB" id="433924at2759"/>
<dbReference type="PROSITE" id="PS00598">
    <property type="entry name" value="CHROMO_1"/>
    <property type="match status" value="1"/>
</dbReference>
<dbReference type="SMART" id="SM00298">
    <property type="entry name" value="CHROMO"/>
    <property type="match status" value="1"/>
</dbReference>
<feature type="compositionally biased region" description="Low complexity" evidence="3">
    <location>
        <begin position="283"/>
        <end position="315"/>
    </location>
</feature>
<dbReference type="GO" id="GO:0005634">
    <property type="term" value="C:nucleus"/>
    <property type="evidence" value="ECO:0007669"/>
    <property type="project" value="UniProtKB-SubCell"/>
</dbReference>
<dbReference type="InterPro" id="IPR023779">
    <property type="entry name" value="Chromodomain_CS"/>
</dbReference>
<gene>
    <name evidence="5" type="ORF">HMN09_00606200</name>
</gene>
<feature type="compositionally biased region" description="Basic and acidic residues" evidence="3">
    <location>
        <begin position="495"/>
        <end position="514"/>
    </location>
</feature>